<dbReference type="Proteomes" id="UP001272242">
    <property type="component" value="Unassembled WGS sequence"/>
</dbReference>
<dbReference type="NCBIfam" id="TIGR02996">
    <property type="entry name" value="rpt_mate_G_obs"/>
    <property type="match status" value="1"/>
</dbReference>
<protein>
    <submittedName>
        <fullName evidence="1">TIGR02996 domain-containing protein</fullName>
    </submittedName>
</protein>
<organism evidence="1 2">
    <name type="scientific">Gemmata algarum</name>
    <dbReference type="NCBI Taxonomy" id="2975278"/>
    <lineage>
        <taxon>Bacteria</taxon>
        <taxon>Pseudomonadati</taxon>
        <taxon>Planctomycetota</taxon>
        <taxon>Planctomycetia</taxon>
        <taxon>Gemmatales</taxon>
        <taxon>Gemmataceae</taxon>
        <taxon>Gemmata</taxon>
    </lineage>
</organism>
<dbReference type="EMBL" id="JAXBLV010000219">
    <property type="protein sequence ID" value="MDY3562625.1"/>
    <property type="molecule type" value="Genomic_DNA"/>
</dbReference>
<reference evidence="2" key="1">
    <citation type="journal article" date="2023" name="Mar. Drugs">
        <title>Gemmata algarum, a Novel Planctomycete Isolated from an Algal Mat, Displays Antimicrobial Activity.</title>
        <authorList>
            <person name="Kumar G."/>
            <person name="Kallscheuer N."/>
            <person name="Kashif M."/>
            <person name="Ahamad S."/>
            <person name="Jagadeeshwari U."/>
            <person name="Pannikurungottu S."/>
            <person name="Haufschild T."/>
            <person name="Kabuu M."/>
            <person name="Sasikala C."/>
            <person name="Jogler C."/>
            <person name="Ramana C."/>
        </authorList>
    </citation>
    <scope>NUCLEOTIDE SEQUENCE [LARGE SCALE GENOMIC DNA]</scope>
    <source>
        <strain evidence="2">JC673</strain>
    </source>
</reference>
<name>A0ABU5F5M9_9BACT</name>
<accession>A0ABU5F5M9</accession>
<gene>
    <name evidence="1" type="ORF">R5W23_004091</name>
</gene>
<dbReference type="RefSeq" id="WP_320688935.1">
    <property type="nucleotide sequence ID" value="NZ_JAXBLV010000219.1"/>
</dbReference>
<keyword evidence="2" id="KW-1185">Reference proteome</keyword>
<proteinExistence type="predicted"/>
<evidence type="ECO:0000313" key="1">
    <source>
        <dbReference type="EMBL" id="MDY3562625.1"/>
    </source>
</evidence>
<sequence>MNPDNPLLQALIADPGDDTLRLAMADWFDENDDPARAEFVRVQVELARGVPDRARRRELELRQRDLLVAHDREWVAPLARVLNCERGQWGGWVFRRGFVEYFNLPAPKVNEHGDRLARLTPVRELFLRPCSSGSVFALCRNRPWVRSVTHLYLDVRGLTDTAAIALAECPSFAGVRVLWYAEGGMSDRVRERFHQRFPFATSGGF</sequence>
<comment type="caution">
    <text evidence="1">The sequence shown here is derived from an EMBL/GenBank/DDBJ whole genome shotgun (WGS) entry which is preliminary data.</text>
</comment>
<evidence type="ECO:0000313" key="2">
    <source>
        <dbReference type="Proteomes" id="UP001272242"/>
    </source>
</evidence>
<dbReference type="InterPro" id="IPR014338">
    <property type="entry name" value="CHP02996_rpt-companion-dom"/>
</dbReference>